<gene>
    <name evidence="2" type="ORF">NDI37_23020</name>
</gene>
<keyword evidence="1" id="KW-0812">Transmembrane</keyword>
<proteinExistence type="predicted"/>
<name>A0ABV0JV83_9CYAN</name>
<sequence length="218" mass="23841">MRSFWSEPFLWIHLAGLAAVPICLEACCLFLAVGDPVSPGWLEMSLVAVVGIAPVFWMQWSRPFSIFSILAVAMKPEQLTDEQRCLLSQFKTPGNKFIAGAAAVFMLGLLWLLYQTAPLVASKAAFLPQWRLAGLLAATLAFLAGNLFLQVSLSVARVLFISEAAFWGTPPYPLERICQEFTIPGLQVNQILPAEISQASAKMPAELESAKREPVSSD</sequence>
<dbReference type="Proteomes" id="UP001442494">
    <property type="component" value="Unassembled WGS sequence"/>
</dbReference>
<dbReference type="EMBL" id="JAMPKK010000066">
    <property type="protein sequence ID" value="MEP0867327.1"/>
    <property type="molecule type" value="Genomic_DNA"/>
</dbReference>
<accession>A0ABV0JV83</accession>
<feature type="transmembrane region" description="Helical" evidence="1">
    <location>
        <begin position="97"/>
        <end position="117"/>
    </location>
</feature>
<dbReference type="RefSeq" id="WP_190426415.1">
    <property type="nucleotide sequence ID" value="NZ_JAMPKK010000066.1"/>
</dbReference>
<dbReference type="NCBIfam" id="NF033183">
    <property type="entry name" value="colliding_TM"/>
    <property type="match status" value="1"/>
</dbReference>
<feature type="transmembrane region" description="Helical" evidence="1">
    <location>
        <begin position="40"/>
        <end position="58"/>
    </location>
</feature>
<dbReference type="InterPro" id="IPR049610">
    <property type="entry name" value="LCTMP-like"/>
</dbReference>
<protein>
    <submittedName>
        <fullName evidence="2">Low-complexity tail membrane protein</fullName>
    </submittedName>
</protein>
<evidence type="ECO:0000313" key="2">
    <source>
        <dbReference type="EMBL" id="MEP0867327.1"/>
    </source>
</evidence>
<reference evidence="2 3" key="1">
    <citation type="submission" date="2022-04" db="EMBL/GenBank/DDBJ databases">
        <title>Positive selection, recombination, and allopatry shape intraspecific diversity of widespread and dominant cyanobacteria.</title>
        <authorList>
            <person name="Wei J."/>
            <person name="Shu W."/>
            <person name="Hu C."/>
        </authorList>
    </citation>
    <scope>NUCLEOTIDE SEQUENCE [LARGE SCALE GENOMIC DNA]</scope>
    <source>
        <strain evidence="2 3">GB2-A5</strain>
    </source>
</reference>
<organism evidence="2 3">
    <name type="scientific">Funiculus sociatus GB2-A5</name>
    <dbReference type="NCBI Taxonomy" id="2933946"/>
    <lineage>
        <taxon>Bacteria</taxon>
        <taxon>Bacillati</taxon>
        <taxon>Cyanobacteriota</taxon>
        <taxon>Cyanophyceae</taxon>
        <taxon>Coleofasciculales</taxon>
        <taxon>Coleofasciculaceae</taxon>
        <taxon>Funiculus</taxon>
    </lineage>
</organism>
<evidence type="ECO:0000256" key="1">
    <source>
        <dbReference type="SAM" id="Phobius"/>
    </source>
</evidence>
<comment type="caution">
    <text evidence="2">The sequence shown here is derived from an EMBL/GenBank/DDBJ whole genome shotgun (WGS) entry which is preliminary data.</text>
</comment>
<keyword evidence="3" id="KW-1185">Reference proteome</keyword>
<feature type="transmembrane region" description="Helical" evidence="1">
    <location>
        <begin position="12"/>
        <end position="34"/>
    </location>
</feature>
<feature type="transmembrane region" description="Helical" evidence="1">
    <location>
        <begin position="129"/>
        <end position="149"/>
    </location>
</feature>
<keyword evidence="1" id="KW-0472">Membrane</keyword>
<keyword evidence="1" id="KW-1133">Transmembrane helix</keyword>
<evidence type="ECO:0000313" key="3">
    <source>
        <dbReference type="Proteomes" id="UP001442494"/>
    </source>
</evidence>